<sequence length="405" mass="45272">MTSGLHFLLAARQCEIAELEQLATTGDLVSALARFIHELQRERGISNIYLSSHGAQFDRQRLDQAGECDRAQQAVVEQFQRLHTEPGQARNGARLFSRVAIVLHTLEGLPTLRARIARQSLTAGEATAAFVKLITGLFTVVFEAADTATDPQVSRALVAMFHFMQGKEFAGQERALGARVFAAGYVDAAGQQHWRHLIESQHGCFQVFADHADPQVVQADRATRDPVVMTEIERLRSLGCTVRGELDTRLSQDWYHWCTRRIDEMKATEDLLARQLREVAATRIAQARGELRDQRAALDALSARVADSSATPLAFGPHLERSLFTMVQEQARRLQAVSDELDAVRATLTERKVVERAKGLLMAHRQMSEDEAYKALRQMAMNQKRRLLDVAQNVLAMAEVLPQGR</sequence>
<dbReference type="SUPFAM" id="SSF52172">
    <property type="entry name" value="CheY-like"/>
    <property type="match status" value="1"/>
</dbReference>
<dbReference type="GO" id="GO:0003723">
    <property type="term" value="F:RNA binding"/>
    <property type="evidence" value="ECO:0007669"/>
    <property type="project" value="InterPro"/>
</dbReference>
<evidence type="ECO:0000313" key="4">
    <source>
        <dbReference type="Proteomes" id="UP000617041"/>
    </source>
</evidence>
<name>A0A934Q0Z5_9BURK</name>
<evidence type="ECO:0000313" key="3">
    <source>
        <dbReference type="EMBL" id="MBK0392851.1"/>
    </source>
</evidence>
<proteinExistence type="predicted"/>
<dbReference type="RefSeq" id="WP_200787759.1">
    <property type="nucleotide sequence ID" value="NZ_JAEDAO010000001.1"/>
</dbReference>
<dbReference type="Proteomes" id="UP000617041">
    <property type="component" value="Unassembled WGS sequence"/>
</dbReference>
<dbReference type="InterPro" id="IPR013587">
    <property type="entry name" value="Nitrate/nitrite_sensing"/>
</dbReference>
<dbReference type="Gene3D" id="1.10.10.10">
    <property type="entry name" value="Winged helix-like DNA-binding domain superfamily/Winged helix DNA-binding domain"/>
    <property type="match status" value="1"/>
</dbReference>
<comment type="caution">
    <text evidence="3">The sequence shown here is derived from an EMBL/GenBank/DDBJ whole genome shotgun (WGS) entry which is preliminary data.</text>
</comment>
<feature type="domain" description="ANTAR" evidence="2">
    <location>
        <begin position="334"/>
        <end position="395"/>
    </location>
</feature>
<dbReference type="Pfam" id="PF03861">
    <property type="entry name" value="ANTAR"/>
    <property type="match status" value="1"/>
</dbReference>
<reference evidence="3" key="1">
    <citation type="submission" date="2020-12" db="EMBL/GenBank/DDBJ databases">
        <title>Ramlibacter sp. nov., isolated from a freshwater alga, Cryptomonas.</title>
        <authorList>
            <person name="Kim H.M."/>
            <person name="Jeon C.O."/>
        </authorList>
    </citation>
    <scope>NUCLEOTIDE SEQUENCE</scope>
    <source>
        <strain evidence="3">CrO1</strain>
    </source>
</reference>
<evidence type="ECO:0000256" key="1">
    <source>
        <dbReference type="SAM" id="Coils"/>
    </source>
</evidence>
<keyword evidence="1" id="KW-0175">Coiled coil</keyword>
<accession>A0A934Q0Z5</accession>
<dbReference type="Pfam" id="PF08376">
    <property type="entry name" value="NIT"/>
    <property type="match status" value="1"/>
</dbReference>
<dbReference type="EMBL" id="JAEDAO010000001">
    <property type="protein sequence ID" value="MBK0392851.1"/>
    <property type="molecule type" value="Genomic_DNA"/>
</dbReference>
<dbReference type="InterPro" id="IPR036388">
    <property type="entry name" value="WH-like_DNA-bd_sf"/>
</dbReference>
<dbReference type="AlphaFoldDB" id="A0A934Q0Z5"/>
<dbReference type="InterPro" id="IPR005561">
    <property type="entry name" value="ANTAR"/>
</dbReference>
<feature type="coiled-coil region" evidence="1">
    <location>
        <begin position="284"/>
        <end position="347"/>
    </location>
</feature>
<protein>
    <submittedName>
        <fullName evidence="3">Nitrate- and nitrite sensing domain-containing protein</fullName>
    </submittedName>
</protein>
<gene>
    <name evidence="3" type="ORF">I8E28_09620</name>
</gene>
<keyword evidence="4" id="KW-1185">Reference proteome</keyword>
<organism evidence="3 4">
    <name type="scientific">Ramlibacter algicola</name>
    <dbReference type="NCBI Taxonomy" id="2795217"/>
    <lineage>
        <taxon>Bacteria</taxon>
        <taxon>Pseudomonadati</taxon>
        <taxon>Pseudomonadota</taxon>
        <taxon>Betaproteobacteria</taxon>
        <taxon>Burkholderiales</taxon>
        <taxon>Comamonadaceae</taxon>
        <taxon>Ramlibacter</taxon>
    </lineage>
</organism>
<dbReference type="InterPro" id="IPR011006">
    <property type="entry name" value="CheY-like_superfamily"/>
</dbReference>
<dbReference type="PROSITE" id="PS50921">
    <property type="entry name" value="ANTAR"/>
    <property type="match status" value="1"/>
</dbReference>
<evidence type="ECO:0000259" key="2">
    <source>
        <dbReference type="PROSITE" id="PS50921"/>
    </source>
</evidence>
<dbReference type="SMART" id="SM01012">
    <property type="entry name" value="ANTAR"/>
    <property type="match status" value="1"/>
</dbReference>